<gene>
    <name evidence="1" type="ORF">C1I64_11140</name>
</gene>
<reference evidence="1 2" key="1">
    <citation type="submission" date="2018-03" db="EMBL/GenBank/DDBJ databases">
        <title>Bacteriophage NCPPB3778 and a type I-E CRISPR drive the evolution of the US Biological Select Agent, Rathayibacter toxicus.</title>
        <authorList>
            <person name="Davis E.W.II."/>
            <person name="Tabima J.F."/>
            <person name="Weisberg A.J."/>
            <person name="Dantas Lopes L."/>
            <person name="Wiseman M.S."/>
            <person name="Wiseman M.S."/>
            <person name="Pupko T."/>
            <person name="Belcher M.S."/>
            <person name="Sechler A.J."/>
            <person name="Tancos M.A."/>
            <person name="Schroeder B.K."/>
            <person name="Murray T.D."/>
            <person name="Luster D.G."/>
            <person name="Schneider W.L."/>
            <person name="Rogers E."/>
            <person name="Andreote F.D."/>
            <person name="Grunwald N.J."/>
            <person name="Putnam M.L."/>
            <person name="Chang J.H."/>
        </authorList>
    </citation>
    <scope>NUCLEOTIDE SEQUENCE [LARGE SCALE GENOMIC DNA]</scope>
    <source>
        <strain evidence="1 2">DSM 15932</strain>
    </source>
</reference>
<name>A0A3Q9UX42_9MICO</name>
<sequence>MMSSGMYGADVAQLRDLARRLQSASDQLNGSRQRIGSGIRIAAWVGPVAVRFRMLWDSEYSRQVQGASDALERISRDVLKQAEQQERASARDGGAAGSRGGGNVSVADLVRQGGKALERTREAVLALIAAGATTLDVLRNLQDLEKVMIAGDKVLESRFLASPALGKVLLPLGALLSARAVSEAAGKGDVLGAFVEGGAGIASTGVGIAGASAPAAAAAGWGVIGLGVIALKGLVDVSIPYTAQAQDAAMAQGIRDRFPNADRANRTQEQSDYIARRYDSPLGPMAMISDTMRASGEPLRKALVSVLPITTNSALAGREAITRVLHP</sequence>
<evidence type="ECO:0000313" key="1">
    <source>
        <dbReference type="EMBL" id="AZZ52544.1"/>
    </source>
</evidence>
<dbReference type="EMBL" id="CP028137">
    <property type="protein sequence ID" value="AZZ52544.1"/>
    <property type="molecule type" value="Genomic_DNA"/>
</dbReference>
<organism evidence="1 2">
    <name type="scientific">Rathayibacter festucae DSM 15932</name>
    <dbReference type="NCBI Taxonomy" id="1328866"/>
    <lineage>
        <taxon>Bacteria</taxon>
        <taxon>Bacillati</taxon>
        <taxon>Actinomycetota</taxon>
        <taxon>Actinomycetes</taxon>
        <taxon>Micrococcales</taxon>
        <taxon>Microbacteriaceae</taxon>
        <taxon>Rathayibacter</taxon>
    </lineage>
</organism>
<evidence type="ECO:0000313" key="2">
    <source>
        <dbReference type="Proteomes" id="UP000285317"/>
    </source>
</evidence>
<protein>
    <submittedName>
        <fullName evidence="1">Uncharacterized protein</fullName>
    </submittedName>
</protein>
<dbReference type="KEGG" id="rfs:C1I64_11140"/>
<dbReference type="Proteomes" id="UP000285317">
    <property type="component" value="Chromosome"/>
</dbReference>
<accession>A0A3Q9UX42</accession>
<dbReference type="AlphaFoldDB" id="A0A3Q9UX42"/>
<proteinExistence type="predicted"/>